<evidence type="ECO:0000256" key="4">
    <source>
        <dbReference type="ARBA" id="ARBA00022840"/>
    </source>
</evidence>
<dbReference type="InterPro" id="IPR050173">
    <property type="entry name" value="ABC_transporter_C-like"/>
</dbReference>
<dbReference type="EMBL" id="BRPK01000008">
    <property type="protein sequence ID" value="GLB40366.1"/>
    <property type="molecule type" value="Genomic_DNA"/>
</dbReference>
<evidence type="ECO:0000313" key="6">
    <source>
        <dbReference type="Proteomes" id="UP001063166"/>
    </source>
</evidence>
<dbReference type="Proteomes" id="UP001063166">
    <property type="component" value="Unassembled WGS sequence"/>
</dbReference>
<protein>
    <recommendedName>
        <fullName evidence="7">ABC transporter</fullName>
    </recommendedName>
</protein>
<name>A0A9P3PS77_LYOSH</name>
<comment type="caution">
    <text evidence="5">The sequence shown here is derived from an EMBL/GenBank/DDBJ whole genome shotgun (WGS) entry which is preliminary data.</text>
</comment>
<evidence type="ECO:0000256" key="2">
    <source>
        <dbReference type="ARBA" id="ARBA00009726"/>
    </source>
</evidence>
<gene>
    <name evidence="5" type="ORF">LshimejAT787_0802370</name>
</gene>
<dbReference type="GO" id="GO:0042626">
    <property type="term" value="F:ATPase-coupled transmembrane transporter activity"/>
    <property type="evidence" value="ECO:0007669"/>
    <property type="project" value="TreeGrafter"/>
</dbReference>
<dbReference type="InterPro" id="IPR027417">
    <property type="entry name" value="P-loop_NTPase"/>
</dbReference>
<accession>A0A9P3PS77</accession>
<dbReference type="AlphaFoldDB" id="A0A9P3PS77"/>
<evidence type="ECO:0000313" key="5">
    <source>
        <dbReference type="EMBL" id="GLB40366.1"/>
    </source>
</evidence>
<sequence>MSWLNLDELRLKITIIPQIPELLSGTLRRNLNPFEQYDHAMLIQALRALHLQSYETDAVIQSSLRRELGEDMTLIMVAHRLQTVMDADKIMVLEAGQILRGIR</sequence>
<keyword evidence="4" id="KW-0067">ATP-binding</keyword>
<dbReference type="OrthoDB" id="6500128at2759"/>
<comment type="subcellular location">
    <subcellularLocation>
        <location evidence="1">Membrane</location>
        <topology evidence="1">Multi-pass membrane protein</topology>
    </subcellularLocation>
</comment>
<evidence type="ECO:0000256" key="3">
    <source>
        <dbReference type="ARBA" id="ARBA00022741"/>
    </source>
</evidence>
<evidence type="ECO:0000256" key="1">
    <source>
        <dbReference type="ARBA" id="ARBA00004141"/>
    </source>
</evidence>
<dbReference type="SUPFAM" id="SSF52540">
    <property type="entry name" value="P-loop containing nucleoside triphosphate hydrolases"/>
    <property type="match status" value="1"/>
</dbReference>
<keyword evidence="6" id="KW-1185">Reference proteome</keyword>
<dbReference type="Gene3D" id="3.40.50.300">
    <property type="entry name" value="P-loop containing nucleotide triphosphate hydrolases"/>
    <property type="match status" value="2"/>
</dbReference>
<keyword evidence="3" id="KW-0547">Nucleotide-binding</keyword>
<organism evidence="5 6">
    <name type="scientific">Lyophyllum shimeji</name>
    <name type="common">Hon-shimeji</name>
    <name type="synonym">Tricholoma shimeji</name>
    <dbReference type="NCBI Taxonomy" id="47721"/>
    <lineage>
        <taxon>Eukaryota</taxon>
        <taxon>Fungi</taxon>
        <taxon>Dikarya</taxon>
        <taxon>Basidiomycota</taxon>
        <taxon>Agaricomycotina</taxon>
        <taxon>Agaricomycetes</taxon>
        <taxon>Agaricomycetidae</taxon>
        <taxon>Agaricales</taxon>
        <taxon>Tricholomatineae</taxon>
        <taxon>Lyophyllaceae</taxon>
        <taxon>Lyophyllum</taxon>
    </lineage>
</organism>
<comment type="similarity">
    <text evidence="2">Belongs to the ABC transporter superfamily. ABCC family. Conjugate transporter (TC 3.A.1.208) subfamily.</text>
</comment>
<proteinExistence type="inferred from homology"/>
<reference evidence="5" key="1">
    <citation type="submission" date="2022-07" db="EMBL/GenBank/DDBJ databases">
        <title>The genome of Lyophyllum shimeji provides insight into the initial evolution of ectomycorrhizal fungal genome.</title>
        <authorList>
            <person name="Kobayashi Y."/>
            <person name="Shibata T."/>
            <person name="Hirakawa H."/>
            <person name="Shigenobu S."/>
            <person name="Nishiyama T."/>
            <person name="Yamada A."/>
            <person name="Hasebe M."/>
            <person name="Kawaguchi M."/>
        </authorList>
    </citation>
    <scope>NUCLEOTIDE SEQUENCE</scope>
    <source>
        <strain evidence="5">AT787</strain>
    </source>
</reference>
<dbReference type="GO" id="GO:0005524">
    <property type="term" value="F:ATP binding"/>
    <property type="evidence" value="ECO:0007669"/>
    <property type="project" value="UniProtKB-KW"/>
</dbReference>
<dbReference type="PANTHER" id="PTHR24223">
    <property type="entry name" value="ATP-BINDING CASSETTE SUB-FAMILY C"/>
    <property type="match status" value="1"/>
</dbReference>
<dbReference type="GO" id="GO:0016020">
    <property type="term" value="C:membrane"/>
    <property type="evidence" value="ECO:0007669"/>
    <property type="project" value="UniProtKB-SubCell"/>
</dbReference>
<evidence type="ECO:0008006" key="7">
    <source>
        <dbReference type="Google" id="ProtNLM"/>
    </source>
</evidence>
<dbReference type="PANTHER" id="PTHR24223:SF456">
    <property type="entry name" value="MULTIDRUG RESISTANCE-ASSOCIATED PROTEIN LETHAL(2)03659"/>
    <property type="match status" value="1"/>
</dbReference>